<dbReference type="OrthoDB" id="9824314at2"/>
<keyword evidence="1" id="KW-0732">Signal</keyword>
<feature type="signal peptide" evidence="1">
    <location>
        <begin position="1"/>
        <end position="17"/>
    </location>
</feature>
<keyword evidence="3" id="KW-1185">Reference proteome</keyword>
<dbReference type="EMBL" id="FRFG01000061">
    <property type="protein sequence ID" value="SHO58344.1"/>
    <property type="molecule type" value="Genomic_DNA"/>
</dbReference>
<name>A0A1M7Z0H5_9VIBR</name>
<sequence length="159" mass="17636">MKKLIAPLLLLPSLAFGYTNTVTIPSDAKCYSTSSNVGMNIKVLNLSSRATTFKFGMITQTGSEASSINYKFRLNNGGHEYASFTPETEITVPANSAKYMYMKFNFESSDNKNENNSCDDLPEMIKVSHMDSNSQIVVSGYSMSSNLKFDLKFNEGKPF</sequence>
<evidence type="ECO:0000313" key="3">
    <source>
        <dbReference type="Proteomes" id="UP000184600"/>
    </source>
</evidence>
<evidence type="ECO:0008006" key="4">
    <source>
        <dbReference type="Google" id="ProtNLM"/>
    </source>
</evidence>
<dbReference type="Proteomes" id="UP000184600">
    <property type="component" value="Unassembled WGS sequence"/>
</dbReference>
<dbReference type="STRING" id="1117707.VQ7734_04116"/>
<feature type="chain" id="PRO_5012952347" description="CARDB domain-containing protein" evidence="1">
    <location>
        <begin position="18"/>
        <end position="159"/>
    </location>
</feature>
<evidence type="ECO:0000313" key="2">
    <source>
        <dbReference type="EMBL" id="SHO58344.1"/>
    </source>
</evidence>
<organism evidence="2 3">
    <name type="scientific">Vibrio quintilis</name>
    <dbReference type="NCBI Taxonomy" id="1117707"/>
    <lineage>
        <taxon>Bacteria</taxon>
        <taxon>Pseudomonadati</taxon>
        <taxon>Pseudomonadota</taxon>
        <taxon>Gammaproteobacteria</taxon>
        <taxon>Vibrionales</taxon>
        <taxon>Vibrionaceae</taxon>
        <taxon>Vibrio</taxon>
    </lineage>
</organism>
<accession>A0A1M7Z0H5</accession>
<proteinExistence type="predicted"/>
<dbReference type="AlphaFoldDB" id="A0A1M7Z0H5"/>
<protein>
    <recommendedName>
        <fullName evidence="4">CARDB domain-containing protein</fullName>
    </recommendedName>
</protein>
<dbReference type="RefSeq" id="WP_073585789.1">
    <property type="nucleotide sequence ID" value="NZ_AP024897.1"/>
</dbReference>
<reference evidence="3" key="1">
    <citation type="submission" date="2016-12" db="EMBL/GenBank/DDBJ databases">
        <authorList>
            <person name="Rodrigo-Torres L."/>
            <person name="Arahal R.D."/>
            <person name="Lucena T."/>
        </authorList>
    </citation>
    <scope>NUCLEOTIDE SEQUENCE [LARGE SCALE GENOMIC DNA]</scope>
</reference>
<evidence type="ECO:0000256" key="1">
    <source>
        <dbReference type="SAM" id="SignalP"/>
    </source>
</evidence>
<gene>
    <name evidence="2" type="ORF">VQ7734_04116</name>
</gene>